<evidence type="ECO:0000313" key="13">
    <source>
        <dbReference type="Proteomes" id="UP000034947"/>
    </source>
</evidence>
<comment type="similarity">
    <text evidence="3">Belongs to the TPT transporter family. SLC35D subfamily.</text>
</comment>
<dbReference type="InterPro" id="IPR004853">
    <property type="entry name" value="Sugar_P_trans_dom"/>
</dbReference>
<feature type="transmembrane region" description="Helical" evidence="10">
    <location>
        <begin position="732"/>
        <end position="749"/>
    </location>
</feature>
<feature type="region of interest" description="Disordered" evidence="9">
    <location>
        <begin position="331"/>
        <end position="391"/>
    </location>
</feature>
<dbReference type="GO" id="GO:0005789">
    <property type="term" value="C:endoplasmic reticulum membrane"/>
    <property type="evidence" value="ECO:0007669"/>
    <property type="project" value="UniProtKB-SubCell"/>
</dbReference>
<keyword evidence="13" id="KW-1185">Reference proteome</keyword>
<comment type="subunit">
    <text evidence="4">Homooligomer.</text>
</comment>
<feature type="compositionally biased region" description="Polar residues" evidence="9">
    <location>
        <begin position="344"/>
        <end position="353"/>
    </location>
</feature>
<keyword evidence="6" id="KW-0256">Endoplasmic reticulum</keyword>
<dbReference type="SMART" id="SM00995">
    <property type="entry name" value="AD"/>
    <property type="match status" value="1"/>
</dbReference>
<dbReference type="OrthoDB" id="18894at2759"/>
<keyword evidence="12" id="KW-0813">Transport</keyword>
<feature type="transmembrane region" description="Helical" evidence="10">
    <location>
        <begin position="521"/>
        <end position="544"/>
    </location>
</feature>
<dbReference type="EMBL" id="JYKN01001206">
    <property type="protein sequence ID" value="KKK21451.1"/>
    <property type="molecule type" value="Genomic_DNA"/>
</dbReference>
<keyword evidence="7 10" id="KW-1133">Transmembrane helix</keyword>
<evidence type="ECO:0000256" key="2">
    <source>
        <dbReference type="ARBA" id="ARBA00004477"/>
    </source>
</evidence>
<gene>
    <name evidence="12" type="ORF">AOCH_003019</name>
</gene>
<dbReference type="Pfam" id="PF03151">
    <property type="entry name" value="TPT"/>
    <property type="match status" value="1"/>
</dbReference>
<feature type="transmembrane region" description="Helical" evidence="10">
    <location>
        <begin position="575"/>
        <end position="595"/>
    </location>
</feature>
<keyword evidence="8 10" id="KW-0472">Membrane</keyword>
<organism evidence="12 13">
    <name type="scientific">Aspergillus ochraceoroseus</name>
    <dbReference type="NCBI Taxonomy" id="138278"/>
    <lineage>
        <taxon>Eukaryota</taxon>
        <taxon>Fungi</taxon>
        <taxon>Dikarya</taxon>
        <taxon>Ascomycota</taxon>
        <taxon>Pezizomycotina</taxon>
        <taxon>Eurotiomycetes</taxon>
        <taxon>Eurotiomycetidae</taxon>
        <taxon>Eurotiales</taxon>
        <taxon>Aspergillaceae</taxon>
        <taxon>Aspergillus</taxon>
        <taxon>Aspergillus subgen. Nidulantes</taxon>
    </lineage>
</organism>
<feature type="region of interest" description="Disordered" evidence="9">
    <location>
        <begin position="822"/>
        <end position="890"/>
    </location>
</feature>
<dbReference type="InterPro" id="IPR019181">
    <property type="entry name" value="LSM12_ABD"/>
</dbReference>
<feature type="compositionally biased region" description="Acidic residues" evidence="9">
    <location>
        <begin position="407"/>
        <end position="417"/>
    </location>
</feature>
<feature type="compositionally biased region" description="Acidic residues" evidence="9">
    <location>
        <begin position="859"/>
        <end position="873"/>
    </location>
</feature>
<comment type="subcellular location">
    <subcellularLocation>
        <location evidence="2">Endoplasmic reticulum membrane</location>
        <topology evidence="2">Multi-pass membrane protein</topology>
    </subcellularLocation>
</comment>
<feature type="region of interest" description="Disordered" evidence="9">
    <location>
        <begin position="1"/>
        <end position="25"/>
    </location>
</feature>
<keyword evidence="5 10" id="KW-0812">Transmembrane</keyword>
<proteinExistence type="inferred from homology"/>
<sequence>MPENKRQGVGIKSPSPKPTGSAAAQGMAGTMVPLEAALSGAIGARVRITTNPVVSTIEGTLFTACPITNLVALNIADSKAQAGDYRIIPIARIQSFQILSLASGEPTSFSDAVPSLHALDIRALKAREANAVAKLQEGEAKRGKGVTREAQDIFDAFSRTMPARWDGANIIVADAVAIAPPYRVDDCRALVQVTQRPSPVYARCLKWNAKRSSYVMPAPQLERQIPLLLAPRTCRRRAHPPTLVRLPGLEQPGLAKAVESTAPELPRCHLGPPNLFHGRGKQTVTGAARSALSLGTEHAPINAELNYRYALPVALRSPLRSPTLDFYYHALPPSGGGHHRRRSSVLTSGNAGPSLQIPVEQRDDGFRPVGDGVGHKREEPKSSPTDDADVSDLSSIAESVEMNFMSSDDDYPDDEETGLTASQRRQRRRRRKQRRQLDARIADVKASRNDPWNIGMADRTVLQRLLVNAGLILLWYFFSLSISIVSSKSTPFLACDANSSAIVSLQYNKWMFSDDDVVFPYPLFTTSLHMLVQFTLASLILYFIPSLRPKPPTSTSGGSPTGHDTSESRPILTKFFYFTRLVPCGAATSLDIGLGNMSLKFITLTFLTMCKSSALAFVLLFAFVFGLETPSVKLIVIIALMTLGVVMMVAGEAAFNTVGFILVIASAFFSGFRWGLTQILLLRHPATANPFSTLFFLTPVMFISLITIALAIEGPTDIMAGLRALSEAHGSTFSIILLIFPGVLAFCMISSEFALLKRSSVVTLSICGIFKEVVTISAAGVVFHDQLTAVNITGLVVTIGSIASYNYMKISKMRAEAQRNVWESSPNLDSEGDMSGPGENGEYHRVANPETSILHSNLDDNDDDDDDDDDDDNMTPQDSAPGRSFHALTSGVSNNAHNLTISTSNLSDHEHGLPYSPRVSGPSPLKSAPPMIVSMETELQKAAARGSSPGSNQHSSPERESPSESR</sequence>
<feature type="transmembrane region" description="Helical" evidence="10">
    <location>
        <begin position="761"/>
        <end position="783"/>
    </location>
</feature>
<dbReference type="AlphaFoldDB" id="A0A0F8VEE6"/>
<evidence type="ECO:0000313" key="12">
    <source>
        <dbReference type="EMBL" id="KKK21451.1"/>
    </source>
</evidence>
<dbReference type="VEuPathDB" id="FungiDB:P175DRAFT_0437649"/>
<protein>
    <submittedName>
        <fullName evidence="12">Nucleotide-sugar transporter</fullName>
    </submittedName>
</protein>
<feature type="transmembrane region" description="Helical" evidence="10">
    <location>
        <begin position="634"/>
        <end position="654"/>
    </location>
</feature>
<evidence type="ECO:0000256" key="7">
    <source>
        <dbReference type="ARBA" id="ARBA00022989"/>
    </source>
</evidence>
<evidence type="ECO:0000259" key="11">
    <source>
        <dbReference type="PROSITE" id="PS52001"/>
    </source>
</evidence>
<evidence type="ECO:0000256" key="5">
    <source>
        <dbReference type="ARBA" id="ARBA00022692"/>
    </source>
</evidence>
<feature type="compositionally biased region" description="Basic residues" evidence="9">
    <location>
        <begin position="424"/>
        <end position="434"/>
    </location>
</feature>
<name>A0A0F8VEE6_9EURO</name>
<feature type="compositionally biased region" description="Basic and acidic residues" evidence="9">
    <location>
        <begin position="956"/>
        <end position="966"/>
    </location>
</feature>
<feature type="transmembrane region" description="Helical" evidence="10">
    <location>
        <begin position="465"/>
        <end position="484"/>
    </location>
</feature>
<evidence type="ECO:0000256" key="8">
    <source>
        <dbReference type="ARBA" id="ARBA00023136"/>
    </source>
</evidence>
<keyword evidence="12" id="KW-0762">Sugar transport</keyword>
<dbReference type="PANTHER" id="PTHR11132">
    <property type="entry name" value="SOLUTE CARRIER FAMILY 35"/>
    <property type="match status" value="1"/>
</dbReference>
<evidence type="ECO:0000256" key="10">
    <source>
        <dbReference type="SAM" id="Phobius"/>
    </source>
</evidence>
<evidence type="ECO:0000256" key="1">
    <source>
        <dbReference type="ARBA" id="ARBA00003420"/>
    </source>
</evidence>
<feature type="transmembrane region" description="Helical" evidence="10">
    <location>
        <begin position="660"/>
        <end position="682"/>
    </location>
</feature>
<feature type="region of interest" description="Disordered" evidence="9">
    <location>
        <begin position="404"/>
        <end position="438"/>
    </location>
</feature>
<evidence type="ECO:0000256" key="3">
    <source>
        <dbReference type="ARBA" id="ARBA00010425"/>
    </source>
</evidence>
<feature type="transmembrane region" description="Helical" evidence="10">
    <location>
        <begin position="789"/>
        <end position="808"/>
    </location>
</feature>
<comment type="function">
    <text evidence="1">Involved in the import of GDP-mannose from the cytoplasm into the Golgi lumen.</text>
</comment>
<evidence type="ECO:0000256" key="6">
    <source>
        <dbReference type="ARBA" id="ARBA00022824"/>
    </source>
</evidence>
<dbReference type="Pfam" id="PF09793">
    <property type="entry name" value="AD"/>
    <property type="match status" value="1"/>
</dbReference>
<feature type="transmembrane region" description="Helical" evidence="10">
    <location>
        <begin position="601"/>
        <end position="627"/>
    </location>
</feature>
<dbReference type="Proteomes" id="UP000034947">
    <property type="component" value="Unassembled WGS sequence"/>
</dbReference>
<feature type="region of interest" description="Disordered" evidence="9">
    <location>
        <begin position="902"/>
        <end position="966"/>
    </location>
</feature>
<comment type="caution">
    <text evidence="12">The sequence shown here is derived from an EMBL/GenBank/DDBJ whole genome shotgun (WGS) entry which is preliminary data.</text>
</comment>
<evidence type="ECO:0000256" key="4">
    <source>
        <dbReference type="ARBA" id="ARBA00011182"/>
    </source>
</evidence>
<reference evidence="12 13" key="1">
    <citation type="submission" date="2015-02" db="EMBL/GenBank/DDBJ databases">
        <title>Draft Genome Sequences of Two Closely-Related Aflatoxigenic Aspergillus Species Obtained from the Cote d'Ivoire.</title>
        <authorList>
            <person name="Moore G.G."/>
            <person name="Beltz S.B."/>
            <person name="Mack B.M."/>
        </authorList>
    </citation>
    <scope>NUCLEOTIDE SEQUENCE [LARGE SCALE GENOMIC DNA]</scope>
    <source>
        <strain evidence="12 13">SRRC1432</strain>
    </source>
</reference>
<feature type="transmembrane region" description="Helical" evidence="10">
    <location>
        <begin position="694"/>
        <end position="712"/>
    </location>
</feature>
<dbReference type="InterPro" id="IPR047574">
    <property type="entry name" value="AD"/>
</dbReference>
<accession>A0A0F8VEE6</accession>
<dbReference type="PROSITE" id="PS52001">
    <property type="entry name" value="AD"/>
    <property type="match status" value="1"/>
</dbReference>
<dbReference type="VEuPathDB" id="FungiDB:P175DRAFT_0501257"/>
<dbReference type="InterPro" id="IPR050186">
    <property type="entry name" value="TPT_transporter"/>
</dbReference>
<feature type="domain" description="AD" evidence="11">
    <location>
        <begin position="117"/>
        <end position="214"/>
    </location>
</feature>
<evidence type="ECO:0000256" key="9">
    <source>
        <dbReference type="SAM" id="MobiDB-lite"/>
    </source>
</evidence>